<evidence type="ECO:0000256" key="1">
    <source>
        <dbReference type="SAM" id="SignalP"/>
    </source>
</evidence>
<sequence>MRRSFIKLVFLCGMCLGPLHAQIELSGSADFEVAAGGEDSRFVTNEINNEFRRPHLSIRELNLFLFSEIGGDFFFNARLQWDIWGSGRLNSLRITLASLSWEPEEGQVALSVGRFVNPFGLYPRRQLSSESSFINAPLAYGYFINVSDTRGFWPAAGKAGQYGSEDVGLTMNYFGGYATGALFNWVIIPEGLDLALAVTNAAPASQQDYTNLQNLGATLRLGFQPAIFWQQGISVSHGSFMRREAVNNNFDRLEQYRQTLLGTDIIIAYAYFELSGELLYALWDVPASDKNGFQIGPDGNLQAYRLSNWSAYVDTRFELPFLPGSYVAGRYERMVFDRFTPPPGSSLTATNPWDESLIRYSFALGYRLARPVLLKFAFSEQIYDDRNLKRDDWTMRLLLNVSL</sequence>
<protein>
    <recommendedName>
        <fullName evidence="3">Porin</fullName>
    </recommendedName>
</protein>
<evidence type="ECO:0008006" key="3">
    <source>
        <dbReference type="Google" id="ProtNLM"/>
    </source>
</evidence>
<reference evidence="2" key="1">
    <citation type="journal article" date="2020" name="mSystems">
        <title>Genome- and Community-Level Interaction Insights into Carbon Utilization and Element Cycling Functions of Hydrothermarchaeota in Hydrothermal Sediment.</title>
        <authorList>
            <person name="Zhou Z."/>
            <person name="Liu Y."/>
            <person name="Xu W."/>
            <person name="Pan J."/>
            <person name="Luo Z.H."/>
            <person name="Li M."/>
        </authorList>
    </citation>
    <scope>NUCLEOTIDE SEQUENCE [LARGE SCALE GENOMIC DNA]</scope>
    <source>
        <strain evidence="2">HyVt-460</strain>
    </source>
</reference>
<dbReference type="AlphaFoldDB" id="A0A7V5RQG7"/>
<name>A0A7V5RQG7_CALAY</name>
<dbReference type="EMBL" id="DRLI01000231">
    <property type="protein sequence ID" value="HHM02540.1"/>
    <property type="molecule type" value="Genomic_DNA"/>
</dbReference>
<organism evidence="2">
    <name type="scientific">Caldithrix abyssi</name>
    <dbReference type="NCBI Taxonomy" id="187145"/>
    <lineage>
        <taxon>Bacteria</taxon>
        <taxon>Pseudomonadati</taxon>
        <taxon>Calditrichota</taxon>
        <taxon>Calditrichia</taxon>
        <taxon>Calditrichales</taxon>
        <taxon>Calditrichaceae</taxon>
        <taxon>Caldithrix</taxon>
    </lineage>
</organism>
<dbReference type="Proteomes" id="UP000885771">
    <property type="component" value="Unassembled WGS sequence"/>
</dbReference>
<comment type="caution">
    <text evidence="2">The sequence shown here is derived from an EMBL/GenBank/DDBJ whole genome shotgun (WGS) entry which is preliminary data.</text>
</comment>
<proteinExistence type="predicted"/>
<keyword evidence="1" id="KW-0732">Signal</keyword>
<feature type="chain" id="PRO_5030878859" description="Porin" evidence="1">
    <location>
        <begin position="22"/>
        <end position="403"/>
    </location>
</feature>
<accession>A0A7V5RQG7</accession>
<feature type="signal peptide" evidence="1">
    <location>
        <begin position="1"/>
        <end position="21"/>
    </location>
</feature>
<gene>
    <name evidence="2" type="ORF">ENJ15_05955</name>
</gene>
<evidence type="ECO:0000313" key="2">
    <source>
        <dbReference type="EMBL" id="HHM02540.1"/>
    </source>
</evidence>